<dbReference type="GO" id="GO:0005829">
    <property type="term" value="C:cytosol"/>
    <property type="evidence" value="ECO:0007669"/>
    <property type="project" value="TreeGrafter"/>
</dbReference>
<comment type="caution">
    <text evidence="3">The sequence shown here is derived from an EMBL/GenBank/DDBJ whole genome shotgun (WGS) entry which is preliminary data.</text>
</comment>
<dbReference type="SMART" id="SM00530">
    <property type="entry name" value="HTH_XRE"/>
    <property type="match status" value="1"/>
</dbReference>
<evidence type="ECO:0000313" key="3">
    <source>
        <dbReference type="EMBL" id="OUJ67845.1"/>
    </source>
</evidence>
<dbReference type="InterPro" id="IPR001387">
    <property type="entry name" value="Cro/C1-type_HTH"/>
</dbReference>
<dbReference type="InterPro" id="IPR010982">
    <property type="entry name" value="Lambda_DNA-bd_dom_sf"/>
</dbReference>
<dbReference type="AlphaFoldDB" id="A0A243W532"/>
<evidence type="ECO:0000259" key="2">
    <source>
        <dbReference type="PROSITE" id="PS50943"/>
    </source>
</evidence>
<reference evidence="3 4" key="1">
    <citation type="submission" date="2017-01" db="EMBL/GenBank/DDBJ databases">
        <title>A new Hymenobacter.</title>
        <authorList>
            <person name="Liang Y."/>
            <person name="Feng F."/>
        </authorList>
    </citation>
    <scope>NUCLEOTIDE SEQUENCE [LARGE SCALE GENOMIC DNA]</scope>
    <source>
        <strain evidence="3">MIMBbqt21</strain>
    </source>
</reference>
<proteinExistence type="predicted"/>
<dbReference type="EMBL" id="MTSE01000062">
    <property type="protein sequence ID" value="OUJ67845.1"/>
    <property type="molecule type" value="Genomic_DNA"/>
</dbReference>
<accession>A0A243W532</accession>
<keyword evidence="1" id="KW-0238">DNA-binding</keyword>
<dbReference type="Gene3D" id="2.10.109.10">
    <property type="entry name" value="Umud Fragment, subunit A"/>
    <property type="match status" value="1"/>
</dbReference>
<dbReference type="InterPro" id="IPR050807">
    <property type="entry name" value="TransReg_Diox_bact_type"/>
</dbReference>
<name>A0A243W532_9BACT</name>
<dbReference type="PROSITE" id="PS50943">
    <property type="entry name" value="HTH_CROC1"/>
    <property type="match status" value="1"/>
</dbReference>
<gene>
    <name evidence="3" type="ORF">BXP70_28480</name>
</gene>
<keyword evidence="4" id="KW-1185">Reference proteome</keyword>
<dbReference type="SUPFAM" id="SSF47413">
    <property type="entry name" value="lambda repressor-like DNA-binding domains"/>
    <property type="match status" value="1"/>
</dbReference>
<dbReference type="GO" id="GO:0003700">
    <property type="term" value="F:DNA-binding transcription factor activity"/>
    <property type="evidence" value="ECO:0007669"/>
    <property type="project" value="TreeGrafter"/>
</dbReference>
<dbReference type="PANTHER" id="PTHR46797:SF1">
    <property type="entry name" value="METHYLPHOSPHONATE SYNTHASE"/>
    <property type="match status" value="1"/>
</dbReference>
<sequence>MRLKELREKAGLTQEELGKRIGKSKTAISNIESGKNGPRMSTLASIAKVLDVEVQDILTDTGRSQPLTASDTPNTVPISFETSLVGSAPLPLITYTTFSFFTQSCLEANQKDLPVVHITEMPDHDYQDAAVFEVKGNSMAPRYPERSRFVIRPVAKDNWSHTQGVHVIVLSSHLLLMKRIVSNLKGVLRLRSDANGEETEVVLTEVSCLWKVGEGIYYPAED</sequence>
<dbReference type="Proteomes" id="UP000194873">
    <property type="component" value="Unassembled WGS sequence"/>
</dbReference>
<dbReference type="PANTHER" id="PTHR46797">
    <property type="entry name" value="HTH-TYPE TRANSCRIPTIONAL REGULATOR"/>
    <property type="match status" value="1"/>
</dbReference>
<dbReference type="GO" id="GO:0003677">
    <property type="term" value="F:DNA binding"/>
    <property type="evidence" value="ECO:0007669"/>
    <property type="project" value="UniProtKB-KW"/>
</dbReference>
<dbReference type="RefSeq" id="WP_179197889.1">
    <property type="nucleotide sequence ID" value="NZ_MTSE01000062.1"/>
</dbReference>
<feature type="domain" description="HTH cro/C1-type" evidence="2">
    <location>
        <begin position="3"/>
        <end position="57"/>
    </location>
</feature>
<evidence type="ECO:0000313" key="4">
    <source>
        <dbReference type="Proteomes" id="UP000194873"/>
    </source>
</evidence>
<organism evidence="3 4">
    <name type="scientific">Hymenobacter crusticola</name>
    <dbReference type="NCBI Taxonomy" id="1770526"/>
    <lineage>
        <taxon>Bacteria</taxon>
        <taxon>Pseudomonadati</taxon>
        <taxon>Bacteroidota</taxon>
        <taxon>Cytophagia</taxon>
        <taxon>Cytophagales</taxon>
        <taxon>Hymenobacteraceae</taxon>
        <taxon>Hymenobacter</taxon>
    </lineage>
</organism>
<dbReference type="Pfam" id="PF01381">
    <property type="entry name" value="HTH_3"/>
    <property type="match status" value="1"/>
</dbReference>
<evidence type="ECO:0000256" key="1">
    <source>
        <dbReference type="ARBA" id="ARBA00023125"/>
    </source>
</evidence>
<dbReference type="Gene3D" id="1.10.260.40">
    <property type="entry name" value="lambda repressor-like DNA-binding domains"/>
    <property type="match status" value="1"/>
</dbReference>
<protein>
    <recommendedName>
        <fullName evidence="2">HTH cro/C1-type domain-containing protein</fullName>
    </recommendedName>
</protein>
<dbReference type="CDD" id="cd00093">
    <property type="entry name" value="HTH_XRE"/>
    <property type="match status" value="1"/>
</dbReference>